<protein>
    <submittedName>
        <fullName evidence="2">Uncharacterized protein</fullName>
    </submittedName>
</protein>
<accession>A0A423TM39</accession>
<evidence type="ECO:0000313" key="2">
    <source>
        <dbReference type="EMBL" id="ROT77527.1"/>
    </source>
</evidence>
<dbReference type="EMBL" id="QCYY01001513">
    <property type="protein sequence ID" value="ROT77527.1"/>
    <property type="molecule type" value="Genomic_DNA"/>
</dbReference>
<keyword evidence="1" id="KW-1133">Transmembrane helix</keyword>
<gene>
    <name evidence="2" type="ORF">C7M84_003826</name>
</gene>
<evidence type="ECO:0000256" key="1">
    <source>
        <dbReference type="SAM" id="Phobius"/>
    </source>
</evidence>
<keyword evidence="1" id="KW-0472">Membrane</keyword>
<reference evidence="2 3" key="2">
    <citation type="submission" date="2019-01" db="EMBL/GenBank/DDBJ databases">
        <title>The decoding of complex shrimp genome reveals the adaptation for benthos swimmer, frequently molting mechanism and breeding impact on genome.</title>
        <authorList>
            <person name="Sun Y."/>
            <person name="Gao Y."/>
            <person name="Yu Y."/>
        </authorList>
    </citation>
    <scope>NUCLEOTIDE SEQUENCE [LARGE SCALE GENOMIC DNA]</scope>
    <source>
        <tissue evidence="2">Muscle</tissue>
    </source>
</reference>
<evidence type="ECO:0000313" key="3">
    <source>
        <dbReference type="Proteomes" id="UP000283509"/>
    </source>
</evidence>
<dbReference type="AlphaFoldDB" id="A0A423TM39"/>
<dbReference type="Proteomes" id="UP000283509">
    <property type="component" value="Unassembled WGS sequence"/>
</dbReference>
<reference evidence="2 3" key="1">
    <citation type="submission" date="2018-04" db="EMBL/GenBank/DDBJ databases">
        <authorList>
            <person name="Zhang X."/>
            <person name="Yuan J."/>
            <person name="Li F."/>
            <person name="Xiang J."/>
        </authorList>
    </citation>
    <scope>NUCLEOTIDE SEQUENCE [LARGE SCALE GENOMIC DNA]</scope>
    <source>
        <tissue evidence="2">Muscle</tissue>
    </source>
</reference>
<name>A0A423TM39_PENVA</name>
<proteinExistence type="predicted"/>
<keyword evidence="1" id="KW-0812">Transmembrane</keyword>
<feature type="non-terminal residue" evidence="2">
    <location>
        <position position="1"/>
    </location>
</feature>
<feature type="transmembrane region" description="Helical" evidence="1">
    <location>
        <begin position="39"/>
        <end position="58"/>
    </location>
</feature>
<comment type="caution">
    <text evidence="2">The sequence shown here is derived from an EMBL/GenBank/DDBJ whole genome shotgun (WGS) entry which is preliminary data.</text>
</comment>
<feature type="transmembrane region" description="Helical" evidence="1">
    <location>
        <begin position="70"/>
        <end position="91"/>
    </location>
</feature>
<sequence>GYTLLQRLPGTMTARPGRRRAALAEAEGRCCVSRRRASLVVAWTEMILLSSFFVTLLYDFQNADGRLLKTLALMVSCLVHLVLACLLLHALRESFLTPTSQEITGT</sequence>
<organism evidence="2 3">
    <name type="scientific">Penaeus vannamei</name>
    <name type="common">Whiteleg shrimp</name>
    <name type="synonym">Litopenaeus vannamei</name>
    <dbReference type="NCBI Taxonomy" id="6689"/>
    <lineage>
        <taxon>Eukaryota</taxon>
        <taxon>Metazoa</taxon>
        <taxon>Ecdysozoa</taxon>
        <taxon>Arthropoda</taxon>
        <taxon>Crustacea</taxon>
        <taxon>Multicrustacea</taxon>
        <taxon>Malacostraca</taxon>
        <taxon>Eumalacostraca</taxon>
        <taxon>Eucarida</taxon>
        <taxon>Decapoda</taxon>
        <taxon>Dendrobranchiata</taxon>
        <taxon>Penaeoidea</taxon>
        <taxon>Penaeidae</taxon>
        <taxon>Penaeus</taxon>
    </lineage>
</organism>
<keyword evidence="3" id="KW-1185">Reference proteome</keyword>